<evidence type="ECO:0000313" key="6">
    <source>
        <dbReference type="Proteomes" id="UP000828390"/>
    </source>
</evidence>
<dbReference type="GO" id="GO:0005634">
    <property type="term" value="C:nucleus"/>
    <property type="evidence" value="ECO:0007669"/>
    <property type="project" value="TreeGrafter"/>
</dbReference>
<proteinExistence type="inferred from homology"/>
<feature type="compositionally biased region" description="Polar residues" evidence="3">
    <location>
        <begin position="224"/>
        <end position="251"/>
    </location>
</feature>
<dbReference type="AlphaFoldDB" id="A0A9D4MI12"/>
<dbReference type="GO" id="GO:0005737">
    <property type="term" value="C:cytoplasm"/>
    <property type="evidence" value="ECO:0007669"/>
    <property type="project" value="TreeGrafter"/>
</dbReference>
<dbReference type="CDD" id="cd06526">
    <property type="entry name" value="metazoan_ACD"/>
    <property type="match status" value="2"/>
</dbReference>
<feature type="region of interest" description="Disordered" evidence="3">
    <location>
        <begin position="191"/>
        <end position="289"/>
    </location>
</feature>
<dbReference type="InterPro" id="IPR002068">
    <property type="entry name" value="A-crystallin/Hsp20_dom"/>
</dbReference>
<dbReference type="InterPro" id="IPR008978">
    <property type="entry name" value="HSP20-like_chaperone"/>
</dbReference>
<dbReference type="OrthoDB" id="10060792at2759"/>
<reference evidence="5" key="2">
    <citation type="submission" date="2020-11" db="EMBL/GenBank/DDBJ databases">
        <authorList>
            <person name="McCartney M.A."/>
            <person name="Auch B."/>
            <person name="Kono T."/>
            <person name="Mallez S."/>
            <person name="Becker A."/>
            <person name="Gohl D.M."/>
            <person name="Silverstein K.A.T."/>
            <person name="Koren S."/>
            <person name="Bechman K.B."/>
            <person name="Herman A."/>
            <person name="Abrahante J.E."/>
            <person name="Garbe J."/>
        </authorList>
    </citation>
    <scope>NUCLEOTIDE SEQUENCE</scope>
    <source>
        <strain evidence="5">Duluth1</strain>
        <tissue evidence="5">Whole animal</tissue>
    </source>
</reference>
<name>A0A9D4MI12_DREPO</name>
<dbReference type="Proteomes" id="UP000828390">
    <property type="component" value="Unassembled WGS sequence"/>
</dbReference>
<comment type="caution">
    <text evidence="5">The sequence shown here is derived from an EMBL/GenBank/DDBJ whole genome shotgun (WGS) entry which is preliminary data.</text>
</comment>
<feature type="compositionally biased region" description="Low complexity" evidence="3">
    <location>
        <begin position="207"/>
        <end position="223"/>
    </location>
</feature>
<dbReference type="GO" id="GO:0051082">
    <property type="term" value="F:unfolded protein binding"/>
    <property type="evidence" value="ECO:0007669"/>
    <property type="project" value="TreeGrafter"/>
</dbReference>
<reference evidence="5" key="1">
    <citation type="journal article" date="2019" name="bioRxiv">
        <title>The Genome of the Zebra Mussel, Dreissena polymorpha: A Resource for Invasive Species Research.</title>
        <authorList>
            <person name="McCartney M.A."/>
            <person name="Auch B."/>
            <person name="Kono T."/>
            <person name="Mallez S."/>
            <person name="Zhang Y."/>
            <person name="Obille A."/>
            <person name="Becker A."/>
            <person name="Abrahante J.E."/>
            <person name="Garbe J."/>
            <person name="Badalamenti J.P."/>
            <person name="Herman A."/>
            <person name="Mangelson H."/>
            <person name="Liachko I."/>
            <person name="Sullivan S."/>
            <person name="Sone E.D."/>
            <person name="Koren S."/>
            <person name="Silverstein K.A.T."/>
            <person name="Beckman K.B."/>
            <person name="Gohl D.M."/>
        </authorList>
    </citation>
    <scope>NUCLEOTIDE SEQUENCE</scope>
    <source>
        <strain evidence="5">Duluth1</strain>
        <tissue evidence="5">Whole animal</tissue>
    </source>
</reference>
<evidence type="ECO:0000256" key="2">
    <source>
        <dbReference type="RuleBase" id="RU003616"/>
    </source>
</evidence>
<feature type="compositionally biased region" description="Low complexity" evidence="3">
    <location>
        <begin position="252"/>
        <end position="276"/>
    </location>
</feature>
<dbReference type="SUPFAM" id="SSF49764">
    <property type="entry name" value="HSP20-like chaperones"/>
    <property type="match status" value="2"/>
</dbReference>
<organism evidence="5 6">
    <name type="scientific">Dreissena polymorpha</name>
    <name type="common">Zebra mussel</name>
    <name type="synonym">Mytilus polymorpha</name>
    <dbReference type="NCBI Taxonomy" id="45954"/>
    <lineage>
        <taxon>Eukaryota</taxon>
        <taxon>Metazoa</taxon>
        <taxon>Spiralia</taxon>
        <taxon>Lophotrochozoa</taxon>
        <taxon>Mollusca</taxon>
        <taxon>Bivalvia</taxon>
        <taxon>Autobranchia</taxon>
        <taxon>Heteroconchia</taxon>
        <taxon>Euheterodonta</taxon>
        <taxon>Imparidentia</taxon>
        <taxon>Neoheterodontei</taxon>
        <taxon>Myida</taxon>
        <taxon>Dreissenoidea</taxon>
        <taxon>Dreissenidae</taxon>
        <taxon>Dreissena</taxon>
    </lineage>
</organism>
<dbReference type="PANTHER" id="PTHR45640">
    <property type="entry name" value="HEAT SHOCK PROTEIN HSP-12.2-RELATED"/>
    <property type="match status" value="1"/>
</dbReference>
<accession>A0A9D4MI12</accession>
<dbReference type="PANTHER" id="PTHR45640:SF26">
    <property type="entry name" value="RE23625P"/>
    <property type="match status" value="1"/>
</dbReference>
<dbReference type="EMBL" id="JAIWYP010000001">
    <property type="protein sequence ID" value="KAH3877700.1"/>
    <property type="molecule type" value="Genomic_DNA"/>
</dbReference>
<protein>
    <recommendedName>
        <fullName evidence="4">SHSP domain-containing protein</fullName>
    </recommendedName>
</protein>
<dbReference type="Pfam" id="PF00011">
    <property type="entry name" value="HSP20"/>
    <property type="match status" value="2"/>
</dbReference>
<evidence type="ECO:0000256" key="1">
    <source>
        <dbReference type="PROSITE-ProRule" id="PRU00285"/>
    </source>
</evidence>
<keyword evidence="6" id="KW-1185">Reference proteome</keyword>
<dbReference type="GO" id="GO:0009408">
    <property type="term" value="P:response to heat"/>
    <property type="evidence" value="ECO:0007669"/>
    <property type="project" value="TreeGrafter"/>
</dbReference>
<sequence length="392" mass="44059">MAQRIPIFKDDLSFAERQGRVWSDMERDLERRRREWEDEIERMRKDFFTLKPDDNGRLESISDKFKMGESLRDEARGVIERDEQGRPVFRVRFNVDTYKPEEVSVKIDTNKLMVHAKHEEKSDGKSMSREYSREVDIPREIDPMNLQCSISTDGILTVEAPMPSQYGGAIKDAGIRPPPPPVEHIIQNSTANSVASAPARNTPPPGQQAAQQNIQNQQQQQQQKHSSTFTTFLSGASGQPQTPATMQQQKFAPTQIASSAPSQSPPYGAAQPIQYASPPPPPQASSSSFSNVYEGERKFKVDVDIEDFAPEELSVKTVDKRLVISARREEKLGNRTSTKELNREIHLPETVDPYSVKAFFSDAGKLIVEAPYIRSVPISHYAEGFQNAAAGR</sequence>
<dbReference type="InterPro" id="IPR001436">
    <property type="entry name" value="Alpha-crystallin/sHSP_animal"/>
</dbReference>
<dbReference type="PRINTS" id="PR00299">
    <property type="entry name" value="ACRYSTALLIN"/>
</dbReference>
<dbReference type="PROSITE" id="PS01031">
    <property type="entry name" value="SHSP"/>
    <property type="match status" value="2"/>
</dbReference>
<evidence type="ECO:0000259" key="4">
    <source>
        <dbReference type="PROSITE" id="PS01031"/>
    </source>
</evidence>
<feature type="domain" description="SHSP" evidence="4">
    <location>
        <begin position="280"/>
        <end position="388"/>
    </location>
</feature>
<evidence type="ECO:0000313" key="5">
    <source>
        <dbReference type="EMBL" id="KAH3877700.1"/>
    </source>
</evidence>
<gene>
    <name evidence="5" type="ORF">DPMN_001576</name>
</gene>
<dbReference type="Gene3D" id="2.60.40.790">
    <property type="match status" value="2"/>
</dbReference>
<comment type="similarity">
    <text evidence="1 2">Belongs to the small heat shock protein (HSP20) family.</text>
</comment>
<evidence type="ECO:0000256" key="3">
    <source>
        <dbReference type="SAM" id="MobiDB-lite"/>
    </source>
</evidence>
<dbReference type="GO" id="GO:0042026">
    <property type="term" value="P:protein refolding"/>
    <property type="evidence" value="ECO:0007669"/>
    <property type="project" value="TreeGrafter"/>
</dbReference>
<feature type="domain" description="SHSP" evidence="4">
    <location>
        <begin position="70"/>
        <end position="178"/>
    </location>
</feature>